<dbReference type="AlphaFoldDB" id="A0A0B6YAJ2"/>
<gene>
    <name evidence="2" type="primary">ORF20025</name>
</gene>
<accession>A0A0B6YAJ2</accession>
<proteinExistence type="predicted"/>
<reference evidence="2" key="1">
    <citation type="submission" date="2014-12" db="EMBL/GenBank/DDBJ databases">
        <title>Insight into the proteome of Arion vulgaris.</title>
        <authorList>
            <person name="Aradska J."/>
            <person name="Bulat T."/>
            <person name="Smidak R."/>
            <person name="Sarate P."/>
            <person name="Gangsoo J."/>
            <person name="Sialana F."/>
            <person name="Bilban M."/>
            <person name="Lubec G."/>
        </authorList>
    </citation>
    <scope>NUCLEOTIDE SEQUENCE</scope>
    <source>
        <tissue evidence="2">Skin</tissue>
    </source>
</reference>
<name>A0A0B6YAJ2_9EUPU</name>
<organism evidence="2">
    <name type="scientific">Arion vulgaris</name>
    <dbReference type="NCBI Taxonomy" id="1028688"/>
    <lineage>
        <taxon>Eukaryota</taxon>
        <taxon>Metazoa</taxon>
        <taxon>Spiralia</taxon>
        <taxon>Lophotrochozoa</taxon>
        <taxon>Mollusca</taxon>
        <taxon>Gastropoda</taxon>
        <taxon>Heterobranchia</taxon>
        <taxon>Euthyneura</taxon>
        <taxon>Panpulmonata</taxon>
        <taxon>Eupulmonata</taxon>
        <taxon>Stylommatophora</taxon>
        <taxon>Helicina</taxon>
        <taxon>Arionoidea</taxon>
        <taxon>Arionidae</taxon>
        <taxon>Arion</taxon>
    </lineage>
</organism>
<feature type="region of interest" description="Disordered" evidence="1">
    <location>
        <begin position="64"/>
        <end position="88"/>
    </location>
</feature>
<evidence type="ECO:0000313" key="2">
    <source>
        <dbReference type="EMBL" id="CEK53357.1"/>
    </source>
</evidence>
<protein>
    <submittedName>
        <fullName evidence="2">Uncharacterized protein</fullName>
    </submittedName>
</protein>
<evidence type="ECO:0000256" key="1">
    <source>
        <dbReference type="SAM" id="MobiDB-lite"/>
    </source>
</evidence>
<feature type="non-terminal residue" evidence="2">
    <location>
        <position position="120"/>
    </location>
</feature>
<feature type="non-terminal residue" evidence="2">
    <location>
        <position position="1"/>
    </location>
</feature>
<dbReference type="EMBL" id="HACG01006492">
    <property type="protein sequence ID" value="CEK53357.1"/>
    <property type="molecule type" value="Transcribed_RNA"/>
</dbReference>
<sequence length="120" mass="13373">RCHELMSEDGKLNIKKTKLELNVEETCNERSAETEKSNTCDQDISREISEDLSVEVAEIIPQDVAQPTDTGGLSHNHRTQDSISENVGQVPLLESEVTKDTLELCDKVKPKPDVPLLESE</sequence>